<sequence length="208" mass="23503">MKLSIATKQVEDLSKKSNLTLYSDETSKFGKSFEVFAVTDEDKNSYLLGLREMNCKSSETVLETFKDILQDFNDLCDGNDVGFKVLTAIKNTMSDRASTEKKFQNLLENYRTTILTKIIDGWPMLTEEERAASSRMNNFFCSLHLLVNFATVCGEGLKKFESLNLKDHPIQTDDESETESGTESGTIRLLRTSAKSFSRGVDEKKWGV</sequence>
<organism evidence="2 3">
    <name type="scientific">Mytilus coruscus</name>
    <name type="common">Sea mussel</name>
    <dbReference type="NCBI Taxonomy" id="42192"/>
    <lineage>
        <taxon>Eukaryota</taxon>
        <taxon>Metazoa</taxon>
        <taxon>Spiralia</taxon>
        <taxon>Lophotrochozoa</taxon>
        <taxon>Mollusca</taxon>
        <taxon>Bivalvia</taxon>
        <taxon>Autobranchia</taxon>
        <taxon>Pteriomorphia</taxon>
        <taxon>Mytilida</taxon>
        <taxon>Mytiloidea</taxon>
        <taxon>Mytilidae</taxon>
        <taxon>Mytilinae</taxon>
        <taxon>Mytilus</taxon>
    </lineage>
</organism>
<dbReference type="EMBL" id="CACVKT020000540">
    <property type="protein sequence ID" value="CAC5359985.1"/>
    <property type="molecule type" value="Genomic_DNA"/>
</dbReference>
<accession>A0A6J8A298</accession>
<dbReference type="GO" id="GO:0000175">
    <property type="term" value="F:3'-5'-RNA exonuclease activity"/>
    <property type="evidence" value="ECO:0007669"/>
    <property type="project" value="InterPro"/>
</dbReference>
<name>A0A6J8A298_MYTCO</name>
<dbReference type="PANTHER" id="PTHR11046:SF25">
    <property type="match status" value="1"/>
</dbReference>
<evidence type="ECO:0000256" key="1">
    <source>
        <dbReference type="ARBA" id="ARBA00022722"/>
    </source>
</evidence>
<reference evidence="2 3" key="1">
    <citation type="submission" date="2020-06" db="EMBL/GenBank/DDBJ databases">
        <authorList>
            <person name="Li R."/>
            <person name="Bekaert M."/>
        </authorList>
    </citation>
    <scope>NUCLEOTIDE SEQUENCE [LARGE SCALE GENOMIC DNA]</scope>
    <source>
        <strain evidence="3">wild</strain>
    </source>
</reference>
<evidence type="ECO:0000313" key="3">
    <source>
        <dbReference type="Proteomes" id="UP000507470"/>
    </source>
</evidence>
<protein>
    <submittedName>
        <fullName evidence="2">Uncharacterized protein</fullName>
    </submittedName>
</protein>
<dbReference type="Proteomes" id="UP000507470">
    <property type="component" value="Unassembled WGS sequence"/>
</dbReference>
<gene>
    <name evidence="2" type="ORF">MCOR_2626</name>
</gene>
<dbReference type="OrthoDB" id="6159600at2759"/>
<dbReference type="AlphaFoldDB" id="A0A6J8A298"/>
<evidence type="ECO:0000313" key="2">
    <source>
        <dbReference type="EMBL" id="CAC5359985.1"/>
    </source>
</evidence>
<keyword evidence="3" id="KW-1185">Reference proteome</keyword>
<keyword evidence="1" id="KW-0540">Nuclease</keyword>
<dbReference type="PANTHER" id="PTHR11046">
    <property type="entry name" value="OLIGORIBONUCLEASE, MITOCHONDRIAL"/>
    <property type="match status" value="1"/>
</dbReference>
<keyword evidence="1" id="KW-0378">Hydrolase</keyword>
<dbReference type="InterPro" id="IPR022894">
    <property type="entry name" value="Oligoribonuclease"/>
</dbReference>
<proteinExistence type="predicted"/>